<evidence type="ECO:0000313" key="2">
    <source>
        <dbReference type="EMBL" id="GBP56283.1"/>
    </source>
</evidence>
<accession>A0A4C1WZD7</accession>
<sequence length="292" mass="31658">MYTEKRARPDATAVRGTIRQRQNAGAGSGPAVIDLGAGPEIWTGAPPRGRVRRPRAPHRLMIEIRSIGARGRLVFLLSLVCVSNKARRLICITDNNENGVVRAGAARVFLAARRCGRGRSRARNSLPLIDGNDRKLHRQRVEHSSSGGTFRVLFRHEYPLRVLDDNLRRVPNASIRAAGHALSGRRGGAGRGGRGGQVWRACARPAAAAALARTGPAPRDDRLDGPREAALARPPSEIDSSTCPIPVNKLLPMMNAVPAITGGETKNTFQKRDNNERVRRAEDAAATRAGRR</sequence>
<dbReference type="Proteomes" id="UP000299102">
    <property type="component" value="Unassembled WGS sequence"/>
</dbReference>
<dbReference type="EMBL" id="BGZK01000688">
    <property type="protein sequence ID" value="GBP56283.1"/>
    <property type="molecule type" value="Genomic_DNA"/>
</dbReference>
<name>A0A4C1WZD7_EUMVA</name>
<evidence type="ECO:0000256" key="1">
    <source>
        <dbReference type="SAM" id="MobiDB-lite"/>
    </source>
</evidence>
<protein>
    <submittedName>
        <fullName evidence="2">Uncharacterized protein</fullName>
    </submittedName>
</protein>
<gene>
    <name evidence="2" type="ORF">EVAR_37358_1</name>
</gene>
<evidence type="ECO:0000313" key="3">
    <source>
        <dbReference type="Proteomes" id="UP000299102"/>
    </source>
</evidence>
<comment type="caution">
    <text evidence="2">The sequence shown here is derived from an EMBL/GenBank/DDBJ whole genome shotgun (WGS) entry which is preliminary data.</text>
</comment>
<reference evidence="2 3" key="1">
    <citation type="journal article" date="2019" name="Commun. Biol.">
        <title>The bagworm genome reveals a unique fibroin gene that provides high tensile strength.</title>
        <authorList>
            <person name="Kono N."/>
            <person name="Nakamura H."/>
            <person name="Ohtoshi R."/>
            <person name="Tomita M."/>
            <person name="Numata K."/>
            <person name="Arakawa K."/>
        </authorList>
    </citation>
    <scope>NUCLEOTIDE SEQUENCE [LARGE SCALE GENOMIC DNA]</scope>
</reference>
<feature type="region of interest" description="Disordered" evidence="1">
    <location>
        <begin position="261"/>
        <end position="292"/>
    </location>
</feature>
<keyword evidence="3" id="KW-1185">Reference proteome</keyword>
<feature type="region of interest" description="Disordered" evidence="1">
    <location>
        <begin position="210"/>
        <end position="243"/>
    </location>
</feature>
<feature type="compositionally biased region" description="Basic and acidic residues" evidence="1">
    <location>
        <begin position="270"/>
        <end position="285"/>
    </location>
</feature>
<proteinExistence type="predicted"/>
<feature type="region of interest" description="Disordered" evidence="1">
    <location>
        <begin position="1"/>
        <end position="32"/>
    </location>
</feature>
<dbReference type="AlphaFoldDB" id="A0A4C1WZD7"/>
<feature type="compositionally biased region" description="Basic and acidic residues" evidence="1">
    <location>
        <begin position="218"/>
        <end position="227"/>
    </location>
</feature>
<organism evidence="2 3">
    <name type="scientific">Eumeta variegata</name>
    <name type="common">Bagworm moth</name>
    <name type="synonym">Eumeta japonica</name>
    <dbReference type="NCBI Taxonomy" id="151549"/>
    <lineage>
        <taxon>Eukaryota</taxon>
        <taxon>Metazoa</taxon>
        <taxon>Ecdysozoa</taxon>
        <taxon>Arthropoda</taxon>
        <taxon>Hexapoda</taxon>
        <taxon>Insecta</taxon>
        <taxon>Pterygota</taxon>
        <taxon>Neoptera</taxon>
        <taxon>Endopterygota</taxon>
        <taxon>Lepidoptera</taxon>
        <taxon>Glossata</taxon>
        <taxon>Ditrysia</taxon>
        <taxon>Tineoidea</taxon>
        <taxon>Psychidae</taxon>
        <taxon>Oiketicinae</taxon>
        <taxon>Eumeta</taxon>
    </lineage>
</organism>